<feature type="region of interest" description="Disordered" evidence="3">
    <location>
        <begin position="350"/>
        <end position="373"/>
    </location>
</feature>
<dbReference type="Gene3D" id="2.30.42.10">
    <property type="match status" value="1"/>
</dbReference>
<dbReference type="GO" id="GO:0008233">
    <property type="term" value="F:peptidase activity"/>
    <property type="evidence" value="ECO:0007669"/>
    <property type="project" value="UniProtKB-KW"/>
</dbReference>
<evidence type="ECO:0000256" key="3">
    <source>
        <dbReference type="SAM" id="MobiDB-lite"/>
    </source>
</evidence>
<comment type="caution">
    <text evidence="6">The sequence shown here is derived from an EMBL/GenBank/DDBJ whole genome shotgun (WGS) entry which is preliminary data.</text>
</comment>
<name>A0ABT6KKA6_9MICO</name>
<reference evidence="6 7" key="1">
    <citation type="submission" date="2023-04" db="EMBL/GenBank/DDBJ databases">
        <title>Genome Encyclopedia of Bacteria and Archaea VI: Functional Genomics of Type Strains.</title>
        <authorList>
            <person name="Whitman W."/>
        </authorList>
    </citation>
    <scope>NUCLEOTIDE SEQUENCE [LARGE SCALE GENOMIC DNA]</scope>
    <source>
        <strain evidence="6 7">SG_E_30_P1</strain>
    </source>
</reference>
<dbReference type="InterPro" id="IPR051201">
    <property type="entry name" value="Chloro_Bact_Ser_Proteases"/>
</dbReference>
<dbReference type="InterPro" id="IPR001940">
    <property type="entry name" value="Peptidase_S1C"/>
</dbReference>
<feature type="domain" description="PDZ" evidence="5">
    <location>
        <begin position="461"/>
        <end position="550"/>
    </location>
</feature>
<dbReference type="GO" id="GO:0006508">
    <property type="term" value="P:proteolysis"/>
    <property type="evidence" value="ECO:0007669"/>
    <property type="project" value="UniProtKB-KW"/>
</dbReference>
<evidence type="ECO:0000256" key="1">
    <source>
        <dbReference type="ARBA" id="ARBA00022670"/>
    </source>
</evidence>
<feature type="compositionally biased region" description="Low complexity" evidence="3">
    <location>
        <begin position="95"/>
        <end position="105"/>
    </location>
</feature>
<dbReference type="Pfam" id="PF13365">
    <property type="entry name" value="Trypsin_2"/>
    <property type="match status" value="1"/>
</dbReference>
<sequence>MPESPETPDAPRNDGAGNDAGESTPTAHTPAEPVESAPAEQTASSENSAIALPAAPSAPSTPAAEAAPSAAVAVQPPAAEAAVAPVAPAAAAEPVAPVTHSAPQAPAAPTPPASHTAPTFQYPAPSAQTAPPGVPPTTPPVAGAPIDPAQHPALARPQRRGITVGVVAAIAAAALVGGVSGAGVALWAVGLQGNEPGTVAGPATITVNDADDANLITAVAAQAAPSVVTISVSSETAAGSGSGVVIDSDGYILTNAHVVTLDGATANPVVEVQTNDGRILDATVVGVDPIYDLAVIKVETDDPLPAITFADSSDLNVGDTAIAIGAPLGLAGTVTNGIVSALNRSITVASSAVPEEQAPDEQMPEDPGQDPFDFWNFDLGPDQQLPQQQAPSSSSTISLSVIQTDAAINPGNSGGALLNSDGELIGINVAIATASGGEAAGSIGVGFSIPSNVAKRVSQELIENGSATHGLLGASVADVGDDEAQVDAGIAGASIVEIVPGGAAEAAGLKVGDIVTAINGLPVTNRNDLTAQVRALAGGSEATISFVRNGKSDTVDVTLGSL</sequence>
<gene>
    <name evidence="6" type="ORF">M2152_000624</name>
</gene>
<feature type="region of interest" description="Disordered" evidence="3">
    <location>
        <begin position="95"/>
        <end position="156"/>
    </location>
</feature>
<dbReference type="PANTHER" id="PTHR43343">
    <property type="entry name" value="PEPTIDASE S12"/>
    <property type="match status" value="1"/>
</dbReference>
<dbReference type="PANTHER" id="PTHR43343:SF3">
    <property type="entry name" value="PROTEASE DO-LIKE 8, CHLOROPLASTIC"/>
    <property type="match status" value="1"/>
</dbReference>
<feature type="compositionally biased region" description="Acidic residues" evidence="3">
    <location>
        <begin position="357"/>
        <end position="368"/>
    </location>
</feature>
<evidence type="ECO:0000256" key="2">
    <source>
        <dbReference type="ARBA" id="ARBA00022801"/>
    </source>
</evidence>
<dbReference type="InterPro" id="IPR036034">
    <property type="entry name" value="PDZ_sf"/>
</dbReference>
<protein>
    <submittedName>
        <fullName evidence="6">Serine protease PepD</fullName>
        <ecNumber evidence="6">3.4.21.-</ecNumber>
    </submittedName>
</protein>
<dbReference type="PROSITE" id="PS50106">
    <property type="entry name" value="PDZ"/>
    <property type="match status" value="1"/>
</dbReference>
<keyword evidence="4" id="KW-1133">Transmembrane helix</keyword>
<proteinExistence type="predicted"/>
<dbReference type="Proteomes" id="UP001160142">
    <property type="component" value="Unassembled WGS sequence"/>
</dbReference>
<dbReference type="SUPFAM" id="SSF50494">
    <property type="entry name" value="Trypsin-like serine proteases"/>
    <property type="match status" value="1"/>
</dbReference>
<feature type="compositionally biased region" description="Low complexity" evidence="3">
    <location>
        <begin position="49"/>
        <end position="69"/>
    </location>
</feature>
<dbReference type="EC" id="3.4.21.-" evidence="6"/>
<keyword evidence="4" id="KW-0812">Transmembrane</keyword>
<dbReference type="PRINTS" id="PR00834">
    <property type="entry name" value="PROTEASES2C"/>
</dbReference>
<dbReference type="InterPro" id="IPR009003">
    <property type="entry name" value="Peptidase_S1_PA"/>
</dbReference>
<dbReference type="SUPFAM" id="SSF50156">
    <property type="entry name" value="PDZ domain-like"/>
    <property type="match status" value="1"/>
</dbReference>
<dbReference type="SMART" id="SM00228">
    <property type="entry name" value="PDZ"/>
    <property type="match status" value="1"/>
</dbReference>
<keyword evidence="2 6" id="KW-0378">Hydrolase</keyword>
<dbReference type="Pfam" id="PF13180">
    <property type="entry name" value="PDZ_2"/>
    <property type="match status" value="1"/>
</dbReference>
<evidence type="ECO:0000313" key="7">
    <source>
        <dbReference type="Proteomes" id="UP001160142"/>
    </source>
</evidence>
<evidence type="ECO:0000256" key="4">
    <source>
        <dbReference type="SAM" id="Phobius"/>
    </source>
</evidence>
<dbReference type="EMBL" id="JARXVQ010000001">
    <property type="protein sequence ID" value="MDH6180442.1"/>
    <property type="molecule type" value="Genomic_DNA"/>
</dbReference>
<feature type="compositionally biased region" description="Polar residues" evidence="3">
    <location>
        <begin position="39"/>
        <end position="48"/>
    </location>
</feature>
<keyword evidence="1 6" id="KW-0645">Protease</keyword>
<dbReference type="RefSeq" id="WP_322132793.1">
    <property type="nucleotide sequence ID" value="NZ_CP085036.1"/>
</dbReference>
<accession>A0ABT6KKA6</accession>
<keyword evidence="4" id="KW-0472">Membrane</keyword>
<dbReference type="InterPro" id="IPR001478">
    <property type="entry name" value="PDZ"/>
</dbReference>
<evidence type="ECO:0000313" key="6">
    <source>
        <dbReference type="EMBL" id="MDH6180442.1"/>
    </source>
</evidence>
<dbReference type="Gene3D" id="2.40.10.120">
    <property type="match status" value="2"/>
</dbReference>
<keyword evidence="7" id="KW-1185">Reference proteome</keyword>
<organism evidence="6 7">
    <name type="scientific">Antiquaquibacter oligotrophicus</name>
    <dbReference type="NCBI Taxonomy" id="2880260"/>
    <lineage>
        <taxon>Bacteria</taxon>
        <taxon>Bacillati</taxon>
        <taxon>Actinomycetota</taxon>
        <taxon>Actinomycetes</taxon>
        <taxon>Micrococcales</taxon>
        <taxon>Microbacteriaceae</taxon>
        <taxon>Antiquaquibacter</taxon>
    </lineage>
</organism>
<feature type="transmembrane region" description="Helical" evidence="4">
    <location>
        <begin position="164"/>
        <end position="189"/>
    </location>
</feature>
<evidence type="ECO:0000259" key="5">
    <source>
        <dbReference type="PROSITE" id="PS50106"/>
    </source>
</evidence>
<feature type="region of interest" description="Disordered" evidence="3">
    <location>
        <begin position="1"/>
        <end position="69"/>
    </location>
</feature>